<dbReference type="GO" id="GO:0045721">
    <property type="term" value="P:negative regulation of gluconeogenesis"/>
    <property type="evidence" value="ECO:0007669"/>
    <property type="project" value="TreeGrafter"/>
</dbReference>
<gene>
    <name evidence="7" type="ORF">SBAD_LOCUS12380</name>
</gene>
<evidence type="ECO:0000256" key="4">
    <source>
        <dbReference type="ARBA" id="ARBA00061469"/>
    </source>
</evidence>
<protein>
    <submittedName>
        <fullName evidence="9">RanBP2-type domain-containing protein</fullName>
    </submittedName>
</protein>
<reference evidence="9" key="1">
    <citation type="submission" date="2016-06" db="UniProtKB">
        <authorList>
            <consortium name="WormBaseParasite"/>
        </authorList>
    </citation>
    <scope>IDENTIFICATION</scope>
</reference>
<keyword evidence="3" id="KW-0862">Zinc</keyword>
<dbReference type="GO" id="GO:0008270">
    <property type="term" value="F:zinc ion binding"/>
    <property type="evidence" value="ECO:0007669"/>
    <property type="project" value="UniProtKB-KW"/>
</dbReference>
<dbReference type="PROSITE" id="PS50199">
    <property type="entry name" value="ZF_RANBP2_2"/>
    <property type="match status" value="1"/>
</dbReference>
<evidence type="ECO:0000313" key="7">
    <source>
        <dbReference type="EMBL" id="VDP47771.1"/>
    </source>
</evidence>
<dbReference type="InterPro" id="IPR018618">
    <property type="entry name" value="GID4/10-like"/>
</dbReference>
<dbReference type="GO" id="GO:0007039">
    <property type="term" value="P:protein catabolic process in the vacuole"/>
    <property type="evidence" value="ECO:0007669"/>
    <property type="project" value="TreeGrafter"/>
</dbReference>
<dbReference type="AlphaFoldDB" id="A0A183J932"/>
<dbReference type="GO" id="GO:0005773">
    <property type="term" value="C:vacuole"/>
    <property type="evidence" value="ECO:0007669"/>
    <property type="project" value="GOC"/>
</dbReference>
<organism evidence="9">
    <name type="scientific">Soboliphyme baturini</name>
    <dbReference type="NCBI Taxonomy" id="241478"/>
    <lineage>
        <taxon>Eukaryota</taxon>
        <taxon>Metazoa</taxon>
        <taxon>Ecdysozoa</taxon>
        <taxon>Nematoda</taxon>
        <taxon>Enoplea</taxon>
        <taxon>Dorylaimia</taxon>
        <taxon>Dioctophymatida</taxon>
        <taxon>Dioctophymatoidea</taxon>
        <taxon>Soboliphymatidae</taxon>
        <taxon>Soboliphyme</taxon>
    </lineage>
</organism>
<dbReference type="EMBL" id="UZAM01017599">
    <property type="protein sequence ID" value="VDP47771.1"/>
    <property type="molecule type" value="Genomic_DNA"/>
</dbReference>
<dbReference type="SMART" id="SM00547">
    <property type="entry name" value="ZnF_RBZ"/>
    <property type="match status" value="1"/>
</dbReference>
<dbReference type="InterPro" id="IPR036443">
    <property type="entry name" value="Znf_RanBP2_sf"/>
</dbReference>
<evidence type="ECO:0000313" key="8">
    <source>
        <dbReference type="Proteomes" id="UP000270296"/>
    </source>
</evidence>
<dbReference type="Pfam" id="PF09783">
    <property type="entry name" value="Vac_ImportDeg"/>
    <property type="match status" value="1"/>
</dbReference>
<dbReference type="InterPro" id="IPR001876">
    <property type="entry name" value="Znf_RanBP2"/>
</dbReference>
<dbReference type="PANTHER" id="PTHR14534:SF3">
    <property type="entry name" value="GID COMPLEX SUBUNIT 4 HOMOLOG"/>
    <property type="match status" value="1"/>
</dbReference>
<feature type="domain" description="RanBP2-type" evidence="6">
    <location>
        <begin position="26"/>
        <end position="56"/>
    </location>
</feature>
<dbReference type="PANTHER" id="PTHR14534">
    <property type="entry name" value="VACUOLAR IMPORT AND DEGRADATION PROTEIN 24"/>
    <property type="match status" value="1"/>
</dbReference>
<comment type="similarity">
    <text evidence="4">Belongs to the GID4/VID24 family.</text>
</comment>
<evidence type="ECO:0000256" key="5">
    <source>
        <dbReference type="PROSITE-ProRule" id="PRU00322"/>
    </source>
</evidence>
<keyword evidence="8" id="KW-1185">Reference proteome</keyword>
<dbReference type="SUPFAM" id="SSF90209">
    <property type="entry name" value="Ran binding protein zinc finger-like"/>
    <property type="match status" value="1"/>
</dbReference>
<dbReference type="OrthoDB" id="62at2759"/>
<keyword evidence="1" id="KW-0479">Metal-binding</keyword>
<name>A0A183J932_9BILA</name>
<evidence type="ECO:0000259" key="6">
    <source>
        <dbReference type="PROSITE" id="PS50199"/>
    </source>
</evidence>
<evidence type="ECO:0000256" key="2">
    <source>
        <dbReference type="ARBA" id="ARBA00022771"/>
    </source>
</evidence>
<dbReference type="GO" id="GO:0034657">
    <property type="term" value="C:GID complex"/>
    <property type="evidence" value="ECO:0007669"/>
    <property type="project" value="TreeGrafter"/>
</dbReference>
<keyword evidence="2 5" id="KW-0863">Zinc-finger</keyword>
<proteinExistence type="inferred from homology"/>
<dbReference type="WBParaSite" id="SBAD_0001278601-mRNA-1">
    <property type="protein sequence ID" value="SBAD_0001278601-mRNA-1"/>
    <property type="gene ID" value="SBAD_0001278601"/>
</dbReference>
<dbReference type="GO" id="GO:0043161">
    <property type="term" value="P:proteasome-mediated ubiquitin-dependent protein catabolic process"/>
    <property type="evidence" value="ECO:0007669"/>
    <property type="project" value="TreeGrafter"/>
</dbReference>
<accession>A0A183J932</accession>
<dbReference type="GO" id="GO:0006623">
    <property type="term" value="P:protein targeting to vacuole"/>
    <property type="evidence" value="ECO:0007669"/>
    <property type="project" value="TreeGrafter"/>
</dbReference>
<reference evidence="7 8" key="2">
    <citation type="submission" date="2018-11" db="EMBL/GenBank/DDBJ databases">
        <authorList>
            <consortium name="Pathogen Informatics"/>
        </authorList>
    </citation>
    <scope>NUCLEOTIDE SEQUENCE [LARGE SCALE GENOMIC DNA]</scope>
</reference>
<dbReference type="Gene3D" id="2.30.30.380">
    <property type="entry name" value="Zn-finger domain of Sec23/24"/>
    <property type="match status" value="1"/>
</dbReference>
<dbReference type="PROSITE" id="PS01358">
    <property type="entry name" value="ZF_RANBP2_1"/>
    <property type="match status" value="1"/>
</dbReference>
<sequence length="201" mass="23134">MFKLLIQEHKNNPHGAGGRQSGSSQTDGDSWPCKHCTYVNDAVRDDCEICGLPKIAENFTSVRLLMTTKVVPLLPLQNSDYGIPRTLLYNGSRFAGHQKSKGNCYDVEVIIQVRKDIKHDHADQRYFVFQHGKFLAFYQFAKNFNSDMFDYEALKQTEQFLVPDHHVRDINGASFAGFYYISLQKSCATIEGYYYHKNSEW</sequence>
<evidence type="ECO:0000313" key="9">
    <source>
        <dbReference type="WBParaSite" id="SBAD_0001278601-mRNA-1"/>
    </source>
</evidence>
<evidence type="ECO:0000256" key="1">
    <source>
        <dbReference type="ARBA" id="ARBA00022723"/>
    </source>
</evidence>
<dbReference type="Proteomes" id="UP000270296">
    <property type="component" value="Unassembled WGS sequence"/>
</dbReference>
<evidence type="ECO:0000256" key="3">
    <source>
        <dbReference type="ARBA" id="ARBA00022833"/>
    </source>
</evidence>